<evidence type="ECO:0000259" key="1">
    <source>
        <dbReference type="PROSITE" id="PS50995"/>
    </source>
</evidence>
<dbReference type="InterPro" id="IPR036388">
    <property type="entry name" value="WH-like_DNA-bd_sf"/>
</dbReference>
<dbReference type="EMBL" id="BROH01000001">
    <property type="protein sequence ID" value="GKY86865.1"/>
    <property type="molecule type" value="Genomic_DNA"/>
</dbReference>
<dbReference type="InterPro" id="IPR036390">
    <property type="entry name" value="WH_DNA-bd_sf"/>
</dbReference>
<name>A0ABQ5LPD5_9RHOB</name>
<evidence type="ECO:0000313" key="3">
    <source>
        <dbReference type="Proteomes" id="UP001144205"/>
    </source>
</evidence>
<dbReference type="Gene3D" id="1.10.10.10">
    <property type="entry name" value="Winged helix-like DNA-binding domain superfamily/Winged helix DNA-binding domain"/>
    <property type="match status" value="1"/>
</dbReference>
<proteinExistence type="predicted"/>
<dbReference type="PANTHER" id="PTHR33164:SF89">
    <property type="entry name" value="MARR FAMILY REGULATORY PROTEIN"/>
    <property type="match status" value="1"/>
</dbReference>
<reference evidence="2" key="1">
    <citation type="journal article" date="2023" name="Int. J. Syst. Evol. Microbiol.">
        <title>Sinisalibacter aestuarii sp. nov., isolated from estuarine sediment of the Arakawa River.</title>
        <authorList>
            <person name="Arafat S.T."/>
            <person name="Hirano S."/>
            <person name="Sato A."/>
            <person name="Takeuchi K."/>
            <person name="Yasuda T."/>
            <person name="Terahara T."/>
            <person name="Hamada M."/>
            <person name="Kobayashi T."/>
        </authorList>
    </citation>
    <scope>NUCLEOTIDE SEQUENCE</scope>
    <source>
        <strain evidence="2">B-399</strain>
    </source>
</reference>
<dbReference type="SMART" id="SM00347">
    <property type="entry name" value="HTH_MARR"/>
    <property type="match status" value="1"/>
</dbReference>
<feature type="domain" description="HTH marR-type" evidence="1">
    <location>
        <begin position="20"/>
        <end position="152"/>
    </location>
</feature>
<dbReference type="Pfam" id="PF12802">
    <property type="entry name" value="MarR_2"/>
    <property type="match status" value="1"/>
</dbReference>
<accession>A0ABQ5LPD5</accession>
<gene>
    <name evidence="2" type="ORF">STA1M1_07340</name>
</gene>
<dbReference type="SUPFAM" id="SSF46785">
    <property type="entry name" value="Winged helix' DNA-binding domain"/>
    <property type="match status" value="1"/>
</dbReference>
<dbReference type="InterPro" id="IPR039422">
    <property type="entry name" value="MarR/SlyA-like"/>
</dbReference>
<dbReference type="PROSITE" id="PS50995">
    <property type="entry name" value="HTH_MARR_2"/>
    <property type="match status" value="1"/>
</dbReference>
<dbReference type="RefSeq" id="WP_281840814.1">
    <property type="nucleotide sequence ID" value="NZ_BROH01000001.1"/>
</dbReference>
<dbReference type="PRINTS" id="PR00598">
    <property type="entry name" value="HTHMARR"/>
</dbReference>
<dbReference type="PANTHER" id="PTHR33164">
    <property type="entry name" value="TRANSCRIPTIONAL REGULATOR, MARR FAMILY"/>
    <property type="match status" value="1"/>
</dbReference>
<dbReference type="Proteomes" id="UP001144205">
    <property type="component" value="Unassembled WGS sequence"/>
</dbReference>
<organism evidence="2 3">
    <name type="scientific">Sinisalibacter aestuarii</name>
    <dbReference type="NCBI Taxonomy" id="2949426"/>
    <lineage>
        <taxon>Bacteria</taxon>
        <taxon>Pseudomonadati</taxon>
        <taxon>Pseudomonadota</taxon>
        <taxon>Alphaproteobacteria</taxon>
        <taxon>Rhodobacterales</taxon>
        <taxon>Roseobacteraceae</taxon>
        <taxon>Sinisalibacter</taxon>
    </lineage>
</organism>
<dbReference type="InterPro" id="IPR000835">
    <property type="entry name" value="HTH_MarR-typ"/>
</dbReference>
<evidence type="ECO:0000313" key="2">
    <source>
        <dbReference type="EMBL" id="GKY86865.1"/>
    </source>
</evidence>
<keyword evidence="3" id="KW-1185">Reference proteome</keyword>
<protein>
    <submittedName>
        <fullName evidence="2">MarR family transcriptional regulator</fullName>
    </submittedName>
</protein>
<comment type="caution">
    <text evidence="2">The sequence shown here is derived from an EMBL/GenBank/DDBJ whole genome shotgun (WGS) entry which is preliminary data.</text>
</comment>
<sequence length="158" mass="17651">MTDALTETLDDEIVELGEITGSLGFLLRMAQLRAFDYFFQTLGEHDLRPGEFTVLWVIGLNPGLRQGTIARRLHIKPAHMTKLIQRLSAAGWVTRTVPQDDRRSVRLALTGEGEAFVARYRDGFLHAHLAERSNLAPDDAEHLIALLRRYSGLEGAGT</sequence>